<proteinExistence type="predicted"/>
<name>A0ABR5DRA7_RICPA</name>
<comment type="caution">
    <text evidence="1">The sequence shown here is derived from an EMBL/GenBank/DDBJ whole genome shotgun (WGS) entry which is preliminary data.</text>
</comment>
<dbReference type="EMBL" id="LAOO01000001">
    <property type="protein sequence ID" value="KJW01289.1"/>
    <property type="molecule type" value="Genomic_DNA"/>
</dbReference>
<keyword evidence="2" id="KW-1185">Reference proteome</keyword>
<evidence type="ECO:0000313" key="2">
    <source>
        <dbReference type="Proteomes" id="UP000035491"/>
    </source>
</evidence>
<sequence>MTKQSSKNSDLQNFFITTQPTAACNDDSVSTQQYLVGIT</sequence>
<gene>
    <name evidence="1" type="ORF">RPATATE_0831</name>
</gene>
<protein>
    <submittedName>
        <fullName evidence="1">Uncharacterized protein</fullName>
    </submittedName>
</protein>
<organism evidence="1 2">
    <name type="scientific">Rickettsia parkeri str. Tate's Hell</name>
    <dbReference type="NCBI Taxonomy" id="1359189"/>
    <lineage>
        <taxon>Bacteria</taxon>
        <taxon>Pseudomonadati</taxon>
        <taxon>Pseudomonadota</taxon>
        <taxon>Alphaproteobacteria</taxon>
        <taxon>Rickettsiales</taxon>
        <taxon>Rickettsiaceae</taxon>
        <taxon>Rickettsieae</taxon>
        <taxon>Rickettsia</taxon>
        <taxon>spotted fever group</taxon>
    </lineage>
</organism>
<dbReference type="Proteomes" id="UP000035491">
    <property type="component" value="Unassembled WGS sequence"/>
</dbReference>
<accession>A0ABR5DRA7</accession>
<reference evidence="1 2" key="1">
    <citation type="submission" date="2015-02" db="EMBL/GenBank/DDBJ databases">
        <title>Genome Sequencing of Rickettsiales.</title>
        <authorList>
            <person name="Daugherty S.C."/>
            <person name="Su Q."/>
            <person name="Abolude K."/>
            <person name="Beier-Sexton M."/>
            <person name="Carlyon J.A."/>
            <person name="Carter R."/>
            <person name="Day N.P."/>
            <person name="Dumler S.J."/>
            <person name="Dyachenko V."/>
            <person name="Godinez A."/>
            <person name="Kurtti T.J."/>
            <person name="Lichay M."/>
            <person name="Mullins K.E."/>
            <person name="Ott S."/>
            <person name="Pappas-Brown V."/>
            <person name="Paris D.H."/>
            <person name="Patel P."/>
            <person name="Richards A.L."/>
            <person name="Sadzewicz L."/>
            <person name="Sears K."/>
            <person name="Seidman D."/>
            <person name="Sengamalay N."/>
            <person name="Stenos J."/>
            <person name="Tallon L.J."/>
            <person name="Vincent G."/>
            <person name="Fraser C.M."/>
            <person name="Munderloh U."/>
            <person name="Dunning-Hotopp J.C."/>
        </authorList>
    </citation>
    <scope>NUCLEOTIDE SEQUENCE [LARGE SCALE GENOMIC DNA]</scope>
    <source>
        <strain evidence="1 2">Tate's Hell</strain>
    </source>
</reference>
<evidence type="ECO:0000313" key="1">
    <source>
        <dbReference type="EMBL" id="KJW01289.1"/>
    </source>
</evidence>